<gene>
    <name evidence="1" type="ORF">SPELUC_LOCUS11694</name>
</gene>
<evidence type="ECO:0000313" key="2">
    <source>
        <dbReference type="Proteomes" id="UP000789366"/>
    </source>
</evidence>
<proteinExistence type="predicted"/>
<sequence length="106" mass="12582">MLHSKEEIENYHNKLHEMKEKVKSENAMTFISLCSLIFGDIEDIIERKTTDGEKNFYVENFNSKIKDPDELISSNKRIMKMFIEKFLMNDEKILKKLNSNLFTSDN</sequence>
<protein>
    <submittedName>
        <fullName evidence="1">999_t:CDS:1</fullName>
    </submittedName>
</protein>
<reference evidence="1" key="1">
    <citation type="submission" date="2021-06" db="EMBL/GenBank/DDBJ databases">
        <authorList>
            <person name="Kallberg Y."/>
            <person name="Tangrot J."/>
            <person name="Rosling A."/>
        </authorList>
    </citation>
    <scope>NUCLEOTIDE SEQUENCE</scope>
    <source>
        <strain evidence="1">28 12/20/2015</strain>
    </source>
</reference>
<accession>A0ACA9PH11</accession>
<organism evidence="1 2">
    <name type="scientific">Cetraspora pellucida</name>
    <dbReference type="NCBI Taxonomy" id="1433469"/>
    <lineage>
        <taxon>Eukaryota</taxon>
        <taxon>Fungi</taxon>
        <taxon>Fungi incertae sedis</taxon>
        <taxon>Mucoromycota</taxon>
        <taxon>Glomeromycotina</taxon>
        <taxon>Glomeromycetes</taxon>
        <taxon>Diversisporales</taxon>
        <taxon>Gigasporaceae</taxon>
        <taxon>Cetraspora</taxon>
    </lineage>
</organism>
<keyword evidence="2" id="KW-1185">Reference proteome</keyword>
<name>A0ACA9PH11_9GLOM</name>
<dbReference type="Proteomes" id="UP000789366">
    <property type="component" value="Unassembled WGS sequence"/>
</dbReference>
<comment type="caution">
    <text evidence="1">The sequence shown here is derived from an EMBL/GenBank/DDBJ whole genome shotgun (WGS) entry which is preliminary data.</text>
</comment>
<dbReference type="EMBL" id="CAJVPW010025510">
    <property type="protein sequence ID" value="CAG8708954.1"/>
    <property type="molecule type" value="Genomic_DNA"/>
</dbReference>
<evidence type="ECO:0000313" key="1">
    <source>
        <dbReference type="EMBL" id="CAG8708954.1"/>
    </source>
</evidence>